<evidence type="ECO:0000313" key="1">
    <source>
        <dbReference type="EMBL" id="PON58814.1"/>
    </source>
</evidence>
<name>A0A2P5CCV2_PARAD</name>
<dbReference type="Proteomes" id="UP000237105">
    <property type="component" value="Unassembled WGS sequence"/>
</dbReference>
<proteinExistence type="predicted"/>
<keyword evidence="2" id="KW-1185">Reference proteome</keyword>
<feature type="non-terminal residue" evidence="1">
    <location>
        <position position="1"/>
    </location>
</feature>
<accession>A0A2P5CCV2</accession>
<gene>
    <name evidence="1" type="ORF">PanWU01x14_163290</name>
</gene>
<dbReference type="AlphaFoldDB" id="A0A2P5CCV2"/>
<organism evidence="1 2">
    <name type="scientific">Parasponia andersonii</name>
    <name type="common">Sponia andersonii</name>
    <dbReference type="NCBI Taxonomy" id="3476"/>
    <lineage>
        <taxon>Eukaryota</taxon>
        <taxon>Viridiplantae</taxon>
        <taxon>Streptophyta</taxon>
        <taxon>Embryophyta</taxon>
        <taxon>Tracheophyta</taxon>
        <taxon>Spermatophyta</taxon>
        <taxon>Magnoliopsida</taxon>
        <taxon>eudicotyledons</taxon>
        <taxon>Gunneridae</taxon>
        <taxon>Pentapetalae</taxon>
        <taxon>rosids</taxon>
        <taxon>fabids</taxon>
        <taxon>Rosales</taxon>
        <taxon>Cannabaceae</taxon>
        <taxon>Parasponia</taxon>
    </lineage>
</organism>
<sequence length="107" mass="12642">CHKNYQAIPQKRNEENQKLANSLNLRRKLPSFKSPTKITNGATTLRIKIRRCKGEFGNSTHNFKIKFVKCTVTHSYTRHKLLHVLISRQMMKFYIHCAYHNPKKETT</sequence>
<dbReference type="EMBL" id="JXTB01000145">
    <property type="protein sequence ID" value="PON58814.1"/>
    <property type="molecule type" value="Genomic_DNA"/>
</dbReference>
<comment type="caution">
    <text evidence="1">The sequence shown here is derived from an EMBL/GenBank/DDBJ whole genome shotgun (WGS) entry which is preliminary data.</text>
</comment>
<evidence type="ECO:0000313" key="2">
    <source>
        <dbReference type="Proteomes" id="UP000237105"/>
    </source>
</evidence>
<reference evidence="2" key="1">
    <citation type="submission" date="2016-06" db="EMBL/GenBank/DDBJ databases">
        <title>Parallel loss of symbiosis genes in relatives of nitrogen-fixing non-legume Parasponia.</title>
        <authorList>
            <person name="Van Velzen R."/>
            <person name="Holmer R."/>
            <person name="Bu F."/>
            <person name="Rutten L."/>
            <person name="Van Zeijl A."/>
            <person name="Liu W."/>
            <person name="Santuari L."/>
            <person name="Cao Q."/>
            <person name="Sharma T."/>
            <person name="Shen D."/>
            <person name="Roswanjaya Y."/>
            <person name="Wardhani T."/>
            <person name="Kalhor M.S."/>
            <person name="Jansen J."/>
            <person name="Van den Hoogen J."/>
            <person name="Gungor B."/>
            <person name="Hartog M."/>
            <person name="Hontelez J."/>
            <person name="Verver J."/>
            <person name="Yang W.-C."/>
            <person name="Schijlen E."/>
            <person name="Repin R."/>
            <person name="Schilthuizen M."/>
            <person name="Schranz E."/>
            <person name="Heidstra R."/>
            <person name="Miyata K."/>
            <person name="Fedorova E."/>
            <person name="Kohlen W."/>
            <person name="Bisseling T."/>
            <person name="Smit S."/>
            <person name="Geurts R."/>
        </authorList>
    </citation>
    <scope>NUCLEOTIDE SEQUENCE [LARGE SCALE GENOMIC DNA]</scope>
    <source>
        <strain evidence="2">cv. WU1-14</strain>
    </source>
</reference>
<protein>
    <submittedName>
        <fullName evidence="1">Uncharacterized protein</fullName>
    </submittedName>
</protein>